<evidence type="ECO:0000259" key="5">
    <source>
        <dbReference type="SMART" id="SM00226"/>
    </source>
</evidence>
<dbReference type="EMBL" id="CP001998">
    <property type="protein sequence ID" value="ADE55883.1"/>
    <property type="molecule type" value="Genomic_DNA"/>
</dbReference>
<sequence>MHRVLFLCMGNICRSPAGHCVFQHLVNEAGRQDEFEIESAGTIGFHIGEPPDRRMQQSMRARQYPIIGRSRKLRASDLDYYDLILAMDHDNLTDAKALDPTGRYHDRIRLFCDFCSEHSEREVPDPYYGGDRGFEHVLDLIEDGCRNLLQHFDRSDG</sequence>
<evidence type="ECO:0000313" key="7">
    <source>
        <dbReference type="Proteomes" id="UP000000925"/>
    </source>
</evidence>
<dbReference type="STRING" id="583355.Caka_2870"/>
<dbReference type="KEGG" id="caa:Caka_2870"/>
<keyword evidence="2" id="KW-0378">Hydrolase</keyword>
<feature type="active site" evidence="4">
    <location>
        <position position="14"/>
    </location>
</feature>
<dbReference type="PANTHER" id="PTHR47439">
    <property type="entry name" value="LOW MOLECULAR WEIGHT PHOSPHOTYROSINE PROTEIN PHOSPHATASE-RELATED"/>
    <property type="match status" value="1"/>
</dbReference>
<dbReference type="PRINTS" id="PR00719">
    <property type="entry name" value="LMWPTPASE"/>
</dbReference>
<dbReference type="eggNOG" id="COG0394">
    <property type="taxonomic scope" value="Bacteria"/>
</dbReference>
<feature type="active site" description="Proton donor" evidence="4">
    <location>
        <position position="125"/>
    </location>
</feature>
<dbReference type="InterPro" id="IPR023485">
    <property type="entry name" value="Ptyr_pPase"/>
</dbReference>
<dbReference type="PANTHER" id="PTHR47439:SF1">
    <property type="entry name" value="ACID PHOSPHATASE"/>
    <property type="match status" value="1"/>
</dbReference>
<dbReference type="Pfam" id="PF01451">
    <property type="entry name" value="LMWPc"/>
    <property type="match status" value="1"/>
</dbReference>
<dbReference type="InterPro" id="IPR052995">
    <property type="entry name" value="LMW-PTP"/>
</dbReference>
<comment type="similarity">
    <text evidence="1">Belongs to the low molecular weight phosphotyrosine protein phosphatase family.</text>
</comment>
<dbReference type="SUPFAM" id="SSF52788">
    <property type="entry name" value="Phosphotyrosine protein phosphatases I"/>
    <property type="match status" value="1"/>
</dbReference>
<evidence type="ECO:0000256" key="4">
    <source>
        <dbReference type="PIRSR" id="PIRSR617867-1"/>
    </source>
</evidence>
<evidence type="ECO:0000256" key="2">
    <source>
        <dbReference type="ARBA" id="ARBA00022801"/>
    </source>
</evidence>
<accession>D5EQR9</accession>
<dbReference type="RefSeq" id="WP_013044605.1">
    <property type="nucleotide sequence ID" value="NC_014008.1"/>
</dbReference>
<evidence type="ECO:0000256" key="3">
    <source>
        <dbReference type="ARBA" id="ARBA00022912"/>
    </source>
</evidence>
<dbReference type="GO" id="GO:0004725">
    <property type="term" value="F:protein tyrosine phosphatase activity"/>
    <property type="evidence" value="ECO:0007669"/>
    <property type="project" value="InterPro"/>
</dbReference>
<dbReference type="HOGENOM" id="CLU_071415_2_2_0"/>
<protein>
    <submittedName>
        <fullName evidence="6">Protein tyrosine phosphatase</fullName>
    </submittedName>
</protein>
<proteinExistence type="inferred from homology"/>
<gene>
    <name evidence="6" type="ordered locus">Caka_2870</name>
</gene>
<keyword evidence="3" id="KW-0904">Protein phosphatase</keyword>
<reference evidence="6 7" key="1">
    <citation type="journal article" date="2010" name="Stand. Genomic Sci.">
        <title>Complete genome sequence of Coraliomargarita akajimensis type strain (04OKA010-24).</title>
        <authorList>
            <person name="Mavromatis K."/>
            <person name="Abt B."/>
            <person name="Brambilla E."/>
            <person name="Lapidus A."/>
            <person name="Copeland A."/>
            <person name="Deshpande S."/>
            <person name="Nolan M."/>
            <person name="Lucas S."/>
            <person name="Tice H."/>
            <person name="Cheng J.F."/>
            <person name="Han C."/>
            <person name="Detter J.C."/>
            <person name="Woyke T."/>
            <person name="Goodwin L."/>
            <person name="Pitluck S."/>
            <person name="Held B."/>
            <person name="Brettin T."/>
            <person name="Tapia R."/>
            <person name="Ivanova N."/>
            <person name="Mikhailova N."/>
            <person name="Pati A."/>
            <person name="Liolios K."/>
            <person name="Chen A."/>
            <person name="Palaniappan K."/>
            <person name="Land M."/>
            <person name="Hauser L."/>
            <person name="Chang Y.J."/>
            <person name="Jeffries C.D."/>
            <person name="Rohde M."/>
            <person name="Goker M."/>
            <person name="Bristow J."/>
            <person name="Eisen J.A."/>
            <person name="Markowitz V."/>
            <person name="Hugenholtz P."/>
            <person name="Klenk H.P."/>
            <person name="Kyrpides N.C."/>
        </authorList>
    </citation>
    <scope>NUCLEOTIDE SEQUENCE [LARGE SCALE GENOMIC DNA]</scope>
    <source>
        <strain evidence="7">DSM 45221 / IAM 15411 / JCM 23193 / KCTC 12865</strain>
    </source>
</reference>
<dbReference type="FunFam" id="3.40.50.2300:FF:000113">
    <property type="entry name" value="Low molecular weight protein-tyrosine-phosphatase"/>
    <property type="match status" value="1"/>
</dbReference>
<dbReference type="Proteomes" id="UP000000925">
    <property type="component" value="Chromosome"/>
</dbReference>
<name>D5EQR9_CORAD</name>
<dbReference type="InterPro" id="IPR036196">
    <property type="entry name" value="Ptyr_pPase_sf"/>
</dbReference>
<feature type="domain" description="Phosphotyrosine protein phosphatase I" evidence="5">
    <location>
        <begin position="2"/>
        <end position="151"/>
    </location>
</feature>
<dbReference type="Gene3D" id="3.40.50.2300">
    <property type="match status" value="1"/>
</dbReference>
<dbReference type="SMART" id="SM00226">
    <property type="entry name" value="LMWPc"/>
    <property type="match status" value="1"/>
</dbReference>
<organism evidence="6 7">
    <name type="scientific">Coraliomargarita akajimensis (strain DSM 45221 / IAM 15411 / JCM 23193 / KCTC 12865 / 04OKA010-24)</name>
    <dbReference type="NCBI Taxonomy" id="583355"/>
    <lineage>
        <taxon>Bacteria</taxon>
        <taxon>Pseudomonadati</taxon>
        <taxon>Verrucomicrobiota</taxon>
        <taxon>Opitutia</taxon>
        <taxon>Puniceicoccales</taxon>
        <taxon>Coraliomargaritaceae</taxon>
        <taxon>Coraliomargarita</taxon>
    </lineage>
</organism>
<dbReference type="AlphaFoldDB" id="D5EQR9"/>
<dbReference type="InterPro" id="IPR017867">
    <property type="entry name" value="Tyr_phospatase_low_mol_wt"/>
</dbReference>
<keyword evidence="7" id="KW-1185">Reference proteome</keyword>
<feature type="active site" description="Nucleophile" evidence="4">
    <location>
        <position position="8"/>
    </location>
</feature>
<dbReference type="CDD" id="cd16343">
    <property type="entry name" value="LMWPTP"/>
    <property type="match status" value="1"/>
</dbReference>
<evidence type="ECO:0000256" key="1">
    <source>
        <dbReference type="ARBA" id="ARBA00011063"/>
    </source>
</evidence>
<evidence type="ECO:0000313" key="6">
    <source>
        <dbReference type="EMBL" id="ADE55883.1"/>
    </source>
</evidence>